<keyword evidence="5 6" id="KW-1015">Disulfide bond</keyword>
<accession>D8QC97</accession>
<keyword evidence="8" id="KW-1185">Reference proteome</keyword>
<evidence type="ECO:0000256" key="5">
    <source>
        <dbReference type="ARBA" id="ARBA00023157"/>
    </source>
</evidence>
<dbReference type="HOGENOM" id="CLU_2442116_0_0_1"/>
<feature type="signal peptide" evidence="6">
    <location>
        <begin position="1"/>
        <end position="19"/>
    </location>
</feature>
<dbReference type="SMART" id="SM00075">
    <property type="entry name" value="HYDRO"/>
    <property type="match status" value="1"/>
</dbReference>
<reference evidence="7 8" key="1">
    <citation type="journal article" date="2010" name="Nat. Biotechnol.">
        <title>Genome sequence of the model mushroom Schizophyllum commune.</title>
        <authorList>
            <person name="Ohm R.A."/>
            <person name="de Jong J.F."/>
            <person name="Lugones L.G."/>
            <person name="Aerts A."/>
            <person name="Kothe E."/>
            <person name="Stajich J.E."/>
            <person name="de Vries R.P."/>
            <person name="Record E."/>
            <person name="Levasseur A."/>
            <person name="Baker S.E."/>
            <person name="Bartholomew K.A."/>
            <person name="Coutinho P.M."/>
            <person name="Erdmann S."/>
            <person name="Fowler T.J."/>
            <person name="Gathman A.C."/>
            <person name="Lombard V."/>
            <person name="Henrissat B."/>
            <person name="Knabe N."/>
            <person name="Kuees U."/>
            <person name="Lilly W.W."/>
            <person name="Lindquist E."/>
            <person name="Lucas S."/>
            <person name="Magnuson J.K."/>
            <person name="Piumi F."/>
            <person name="Raudaskoski M."/>
            <person name="Salamov A."/>
            <person name="Schmutz J."/>
            <person name="Schwarze F.W.M.R."/>
            <person name="vanKuyk P.A."/>
            <person name="Horton J.S."/>
            <person name="Grigoriev I.V."/>
            <person name="Woesten H.A.B."/>
        </authorList>
    </citation>
    <scope>NUCLEOTIDE SEQUENCE [LARGE SCALE GENOMIC DNA]</scope>
    <source>
        <strain evidence="8">H4-8 / FGSC 9210</strain>
    </source>
</reference>
<dbReference type="Pfam" id="PF01185">
    <property type="entry name" value="Hydrophobin"/>
    <property type="match status" value="1"/>
</dbReference>
<proteinExistence type="inferred from homology"/>
<dbReference type="Proteomes" id="UP000007431">
    <property type="component" value="Unassembled WGS sequence"/>
</dbReference>
<evidence type="ECO:0000256" key="1">
    <source>
        <dbReference type="ARBA" id="ARBA00004191"/>
    </source>
</evidence>
<dbReference type="PROSITE" id="PS51257">
    <property type="entry name" value="PROKAR_LIPOPROTEIN"/>
    <property type="match status" value="1"/>
</dbReference>
<evidence type="ECO:0000256" key="6">
    <source>
        <dbReference type="RuleBase" id="RU365009"/>
    </source>
</evidence>
<evidence type="ECO:0000256" key="2">
    <source>
        <dbReference type="ARBA" id="ARBA00010446"/>
    </source>
</evidence>
<dbReference type="STRING" id="578458.D8QC97"/>
<feature type="chain" id="PRO_5013988297" description="Hydrophobin" evidence="6">
    <location>
        <begin position="20"/>
        <end position="90"/>
    </location>
</feature>
<keyword evidence="3 6" id="KW-0134">Cell wall</keyword>
<comment type="similarity">
    <text evidence="2 6">Belongs to the fungal hydrophobin family.</text>
</comment>
<dbReference type="GO" id="GO:0005199">
    <property type="term" value="F:structural constituent of cell wall"/>
    <property type="evidence" value="ECO:0007669"/>
    <property type="project" value="InterPro"/>
</dbReference>
<dbReference type="GO" id="GO:0009277">
    <property type="term" value="C:fungal-type cell wall"/>
    <property type="evidence" value="ECO:0007669"/>
    <property type="project" value="InterPro"/>
</dbReference>
<keyword evidence="4 6" id="KW-0964">Secreted</keyword>
<dbReference type="InterPro" id="IPR001338">
    <property type="entry name" value="Class_I_Hydrophobin"/>
</dbReference>
<gene>
    <name evidence="7" type="primary">Hyd5</name>
    <name evidence="7" type="ORF">SCHCODRAFT_250297</name>
</gene>
<name>D8QC97_SCHCM</name>
<dbReference type="CDD" id="cd23507">
    <property type="entry name" value="hydrophobin_I"/>
    <property type="match status" value="1"/>
</dbReference>
<comment type="subcellular location">
    <subcellularLocation>
        <location evidence="1 6">Secreted</location>
        <location evidence="1 6">Cell wall</location>
    </subcellularLocation>
</comment>
<dbReference type="VEuPathDB" id="FungiDB:SCHCODRAFT_02369054"/>
<evidence type="ECO:0000313" key="7">
    <source>
        <dbReference type="EMBL" id="EFI94892.1"/>
    </source>
</evidence>
<dbReference type="AlphaFoldDB" id="D8QC97"/>
<dbReference type="InParanoid" id="D8QC97"/>
<evidence type="ECO:0000256" key="3">
    <source>
        <dbReference type="ARBA" id="ARBA00022512"/>
    </source>
</evidence>
<evidence type="ECO:0000256" key="4">
    <source>
        <dbReference type="ARBA" id="ARBA00022525"/>
    </source>
</evidence>
<sequence>MRVVALSALFASSLLGVGALPSASGCSAEGIWCCNENAIRTDISGLGKGCTQTSIIGIGGTRCQGQTVCCDKTDQNGILNAGCKPTILGV</sequence>
<organism evidence="8">
    <name type="scientific">Schizophyllum commune (strain H4-8 / FGSC 9210)</name>
    <name type="common">Split gill fungus</name>
    <dbReference type="NCBI Taxonomy" id="578458"/>
    <lineage>
        <taxon>Eukaryota</taxon>
        <taxon>Fungi</taxon>
        <taxon>Dikarya</taxon>
        <taxon>Basidiomycota</taxon>
        <taxon>Agaricomycotina</taxon>
        <taxon>Agaricomycetes</taxon>
        <taxon>Agaricomycetidae</taxon>
        <taxon>Agaricales</taxon>
        <taxon>Schizophyllaceae</taxon>
        <taxon>Schizophyllum</taxon>
    </lineage>
</organism>
<protein>
    <recommendedName>
        <fullName evidence="6">Hydrophobin</fullName>
    </recommendedName>
</protein>
<keyword evidence="6" id="KW-0732">Signal</keyword>
<dbReference type="EMBL" id="GL377309">
    <property type="protein sequence ID" value="EFI94892.1"/>
    <property type="molecule type" value="Genomic_DNA"/>
</dbReference>
<evidence type="ECO:0000313" key="8">
    <source>
        <dbReference type="Proteomes" id="UP000007431"/>
    </source>
</evidence>